<reference evidence="1" key="1">
    <citation type="journal article" date="2019" name="Sci. Rep.">
        <title>Draft genome of Tanacetum cinerariifolium, the natural source of mosquito coil.</title>
        <authorList>
            <person name="Yamashiro T."/>
            <person name="Shiraishi A."/>
            <person name="Satake H."/>
            <person name="Nakayama K."/>
        </authorList>
    </citation>
    <scope>NUCLEOTIDE SEQUENCE</scope>
</reference>
<proteinExistence type="predicted"/>
<feature type="non-terminal residue" evidence="1">
    <location>
        <position position="152"/>
    </location>
</feature>
<feature type="non-terminal residue" evidence="1">
    <location>
        <position position="1"/>
    </location>
</feature>
<dbReference type="AlphaFoldDB" id="A0A699VZR3"/>
<protein>
    <submittedName>
        <fullName evidence="1">Uncharacterized protein</fullName>
    </submittedName>
</protein>
<sequence>FALSADEILSCKVYPKGFSNKAKNIVLGRGQHDSEALQKVDQLIQEFNTGGYSGLKSTEFAEALAGHLQLADSIGTDNAMDKRWAEVKYKAGESFDRATGETEEDEDISVFIAQLLCDTYPQLLGASEVNQLRGLIALAKRNGFEGIQARQQ</sequence>
<comment type="caution">
    <text evidence="1">The sequence shown here is derived from an EMBL/GenBank/DDBJ whole genome shotgun (WGS) entry which is preliminary data.</text>
</comment>
<evidence type="ECO:0000313" key="1">
    <source>
        <dbReference type="EMBL" id="GFD41032.1"/>
    </source>
</evidence>
<accession>A0A699VZR3</accession>
<dbReference type="EMBL" id="BKCJ011544554">
    <property type="protein sequence ID" value="GFD41032.1"/>
    <property type="molecule type" value="Genomic_DNA"/>
</dbReference>
<name>A0A699VZR3_TANCI</name>
<organism evidence="1">
    <name type="scientific">Tanacetum cinerariifolium</name>
    <name type="common">Dalmatian daisy</name>
    <name type="synonym">Chrysanthemum cinerariifolium</name>
    <dbReference type="NCBI Taxonomy" id="118510"/>
    <lineage>
        <taxon>Eukaryota</taxon>
        <taxon>Viridiplantae</taxon>
        <taxon>Streptophyta</taxon>
        <taxon>Embryophyta</taxon>
        <taxon>Tracheophyta</taxon>
        <taxon>Spermatophyta</taxon>
        <taxon>Magnoliopsida</taxon>
        <taxon>eudicotyledons</taxon>
        <taxon>Gunneridae</taxon>
        <taxon>Pentapetalae</taxon>
        <taxon>asterids</taxon>
        <taxon>campanulids</taxon>
        <taxon>Asterales</taxon>
        <taxon>Asteraceae</taxon>
        <taxon>Asteroideae</taxon>
        <taxon>Anthemideae</taxon>
        <taxon>Anthemidinae</taxon>
        <taxon>Tanacetum</taxon>
    </lineage>
</organism>
<gene>
    <name evidence="1" type="ORF">Tci_913001</name>
</gene>